<evidence type="ECO:0000256" key="9">
    <source>
        <dbReference type="ARBA" id="ARBA00022490"/>
    </source>
</evidence>
<evidence type="ECO:0000256" key="1">
    <source>
        <dbReference type="ARBA" id="ARBA00000824"/>
    </source>
</evidence>
<dbReference type="Gene3D" id="3.30.70.260">
    <property type="match status" value="1"/>
</dbReference>
<dbReference type="EC" id="5.4.99.5" evidence="6"/>
<protein>
    <recommendedName>
        <fullName evidence="8">Bifunctional chorismate mutase/prephenate dehydratase</fullName>
        <ecNumber evidence="7">4.2.1.51</ecNumber>
        <ecNumber evidence="6">5.4.99.5</ecNumber>
    </recommendedName>
    <alternativeName>
        <fullName evidence="17">Chorismate mutase-prephenate dehydratase</fullName>
    </alternativeName>
    <alternativeName>
        <fullName evidence="16">p-protein</fullName>
    </alternativeName>
</protein>
<reference evidence="23 24" key="1">
    <citation type="submission" date="2015-11" db="EMBL/GenBank/DDBJ databases">
        <title>Expanding the genomic diversity of Burkholderia species for the development of highly accurate diagnostics.</title>
        <authorList>
            <person name="Sahl J."/>
            <person name="Keim P."/>
            <person name="Wagner D."/>
        </authorList>
    </citation>
    <scope>NUCLEOTIDE SEQUENCE [LARGE SCALE GENOMIC DNA]</scope>
    <source>
        <strain evidence="23 24">MSMB2167WGS</strain>
    </source>
</reference>
<dbReference type="Proteomes" id="UP000062998">
    <property type="component" value="Unassembled WGS sequence"/>
</dbReference>
<dbReference type="InterPro" id="IPR036979">
    <property type="entry name" value="CM_dom_sf"/>
</dbReference>
<dbReference type="SMART" id="SM00830">
    <property type="entry name" value="CM_2"/>
    <property type="match status" value="1"/>
</dbReference>
<dbReference type="GO" id="GO:0004664">
    <property type="term" value="F:prephenate dehydratase activity"/>
    <property type="evidence" value="ECO:0007669"/>
    <property type="project" value="UniProtKB-EC"/>
</dbReference>
<dbReference type="InterPro" id="IPR018528">
    <property type="entry name" value="Preph_deHydtase_CS"/>
</dbReference>
<dbReference type="GO" id="GO:0046417">
    <property type="term" value="P:chorismate metabolic process"/>
    <property type="evidence" value="ECO:0007669"/>
    <property type="project" value="InterPro"/>
</dbReference>
<evidence type="ECO:0000256" key="15">
    <source>
        <dbReference type="ARBA" id="ARBA00023268"/>
    </source>
</evidence>
<comment type="caution">
    <text evidence="23">The sequence shown here is derived from an EMBL/GenBank/DDBJ whole genome shotgun (WGS) entry which is preliminary data.</text>
</comment>
<dbReference type="Gene3D" id="3.40.190.10">
    <property type="entry name" value="Periplasmic binding protein-like II"/>
    <property type="match status" value="2"/>
</dbReference>
<keyword evidence="11" id="KW-0057">Aromatic amino acid biosynthesis</keyword>
<dbReference type="InterPro" id="IPR002912">
    <property type="entry name" value="ACT_dom"/>
</dbReference>
<evidence type="ECO:0000256" key="14">
    <source>
        <dbReference type="ARBA" id="ARBA00023239"/>
    </source>
</evidence>
<feature type="domain" description="ACT" evidence="22">
    <location>
        <begin position="287"/>
        <end position="364"/>
    </location>
</feature>
<feature type="site" description="Essential for prephenate dehydratase activity" evidence="19">
    <location>
        <position position="268"/>
    </location>
</feature>
<evidence type="ECO:0000256" key="19">
    <source>
        <dbReference type="PIRSR" id="PIRSR001500-2"/>
    </source>
</evidence>
<gene>
    <name evidence="23" type="ORF">WL73_00465</name>
</gene>
<evidence type="ECO:0000256" key="2">
    <source>
        <dbReference type="ARBA" id="ARBA00002364"/>
    </source>
</evidence>
<feature type="domain" description="Chorismate mutase" evidence="20">
    <location>
        <begin position="10"/>
        <end position="100"/>
    </location>
</feature>
<dbReference type="InterPro" id="IPR045865">
    <property type="entry name" value="ACT-like_dom_sf"/>
</dbReference>
<dbReference type="InterPro" id="IPR001086">
    <property type="entry name" value="Preph_deHydtase"/>
</dbReference>
<dbReference type="OrthoDB" id="9802281at2"/>
<evidence type="ECO:0000256" key="8">
    <source>
        <dbReference type="ARBA" id="ARBA00014401"/>
    </source>
</evidence>
<dbReference type="PIRSF" id="PIRSF001500">
    <property type="entry name" value="Chor_mut_pdt_Ppr"/>
    <property type="match status" value="1"/>
</dbReference>
<evidence type="ECO:0000259" key="22">
    <source>
        <dbReference type="PROSITE" id="PS51671"/>
    </source>
</evidence>
<keyword evidence="12" id="KW-0584">Phenylalanine biosynthesis</keyword>
<evidence type="ECO:0000256" key="3">
    <source>
        <dbReference type="ARBA" id="ARBA00004496"/>
    </source>
</evidence>
<dbReference type="PROSITE" id="PS51671">
    <property type="entry name" value="ACT"/>
    <property type="match status" value="1"/>
</dbReference>
<keyword evidence="15" id="KW-0511">Multifunctional enzyme</keyword>
<keyword evidence="10" id="KW-0028">Amino-acid biosynthesis</keyword>
<comment type="catalytic activity">
    <reaction evidence="18">
        <text>prephenate + H(+) = 3-phenylpyruvate + CO2 + H2O</text>
        <dbReference type="Rhea" id="RHEA:21648"/>
        <dbReference type="ChEBI" id="CHEBI:15377"/>
        <dbReference type="ChEBI" id="CHEBI:15378"/>
        <dbReference type="ChEBI" id="CHEBI:16526"/>
        <dbReference type="ChEBI" id="CHEBI:18005"/>
        <dbReference type="ChEBI" id="CHEBI:29934"/>
        <dbReference type="EC" id="4.2.1.51"/>
    </reaction>
</comment>
<dbReference type="PANTHER" id="PTHR21022">
    <property type="entry name" value="PREPHENATE DEHYDRATASE P PROTEIN"/>
    <property type="match status" value="1"/>
</dbReference>
<keyword evidence="14" id="KW-0456">Lyase</keyword>
<dbReference type="NCBIfam" id="NF008865">
    <property type="entry name" value="PRK11898.1"/>
    <property type="match status" value="1"/>
</dbReference>
<evidence type="ECO:0000256" key="13">
    <source>
        <dbReference type="ARBA" id="ARBA00023235"/>
    </source>
</evidence>
<dbReference type="SUPFAM" id="SSF53850">
    <property type="entry name" value="Periplasmic binding protein-like II"/>
    <property type="match status" value="1"/>
</dbReference>
<keyword evidence="9" id="KW-0963">Cytoplasm</keyword>
<dbReference type="PANTHER" id="PTHR21022:SF19">
    <property type="entry name" value="PREPHENATE DEHYDRATASE-RELATED"/>
    <property type="match status" value="1"/>
</dbReference>
<comment type="catalytic activity">
    <reaction evidence="1">
        <text>chorismate = prephenate</text>
        <dbReference type="Rhea" id="RHEA:13897"/>
        <dbReference type="ChEBI" id="CHEBI:29748"/>
        <dbReference type="ChEBI" id="CHEBI:29934"/>
        <dbReference type="EC" id="5.4.99.5"/>
    </reaction>
</comment>
<evidence type="ECO:0000259" key="20">
    <source>
        <dbReference type="PROSITE" id="PS51168"/>
    </source>
</evidence>
<dbReference type="GO" id="GO:0004106">
    <property type="term" value="F:chorismate mutase activity"/>
    <property type="evidence" value="ECO:0007669"/>
    <property type="project" value="UniProtKB-EC"/>
</dbReference>
<dbReference type="GO" id="GO:0005737">
    <property type="term" value="C:cytoplasm"/>
    <property type="evidence" value="ECO:0007669"/>
    <property type="project" value="UniProtKB-SubCell"/>
</dbReference>
<evidence type="ECO:0000256" key="11">
    <source>
        <dbReference type="ARBA" id="ARBA00023141"/>
    </source>
</evidence>
<feature type="domain" description="Prephenate dehydratase" evidence="21">
    <location>
        <begin position="100"/>
        <end position="275"/>
    </location>
</feature>
<dbReference type="GO" id="GO:0009094">
    <property type="term" value="P:L-phenylalanine biosynthetic process"/>
    <property type="evidence" value="ECO:0007669"/>
    <property type="project" value="UniProtKB-UniPathway"/>
</dbReference>
<evidence type="ECO:0000313" key="23">
    <source>
        <dbReference type="EMBL" id="KWD99228.1"/>
    </source>
</evidence>
<dbReference type="Pfam" id="PF01817">
    <property type="entry name" value="CM_2"/>
    <property type="match status" value="1"/>
</dbReference>
<dbReference type="InterPro" id="IPR008242">
    <property type="entry name" value="Chor_mutase/pphenate_deHydtase"/>
</dbReference>
<dbReference type="PROSITE" id="PS51168">
    <property type="entry name" value="CHORISMATE_MUT_2"/>
    <property type="match status" value="1"/>
</dbReference>
<evidence type="ECO:0000259" key="21">
    <source>
        <dbReference type="PROSITE" id="PS51171"/>
    </source>
</evidence>
<comment type="subcellular location">
    <subcellularLocation>
        <location evidence="3">Cytoplasm</location>
    </subcellularLocation>
</comment>
<evidence type="ECO:0000256" key="5">
    <source>
        <dbReference type="ARBA" id="ARBA00004817"/>
    </source>
</evidence>
<dbReference type="Pfam" id="PF00800">
    <property type="entry name" value="PDT"/>
    <property type="match status" value="1"/>
</dbReference>
<evidence type="ECO:0000256" key="4">
    <source>
        <dbReference type="ARBA" id="ARBA00004741"/>
    </source>
</evidence>
<dbReference type="InterPro" id="IPR002701">
    <property type="entry name" value="CM_II_prokaryot"/>
</dbReference>
<accession>A0A107F953</accession>
<comment type="pathway">
    <text evidence="5">Metabolic intermediate biosynthesis; prephenate biosynthesis; prephenate from chorismate: step 1/1.</text>
</comment>
<evidence type="ECO:0000256" key="6">
    <source>
        <dbReference type="ARBA" id="ARBA00012404"/>
    </source>
</evidence>
<dbReference type="CDD" id="cd13630">
    <property type="entry name" value="PBP2_PDT_1"/>
    <property type="match status" value="1"/>
</dbReference>
<dbReference type="AlphaFoldDB" id="A0A107F953"/>
<dbReference type="SUPFAM" id="SSF48600">
    <property type="entry name" value="Chorismate mutase II"/>
    <property type="match status" value="1"/>
</dbReference>
<dbReference type="EC" id="4.2.1.51" evidence="7"/>
<dbReference type="RefSeq" id="WP_060325994.1">
    <property type="nucleotide sequence ID" value="NZ_JAXKSK010000013.1"/>
</dbReference>
<evidence type="ECO:0000313" key="24">
    <source>
        <dbReference type="Proteomes" id="UP000062998"/>
    </source>
</evidence>
<dbReference type="Gene3D" id="1.20.59.10">
    <property type="entry name" value="Chorismate mutase"/>
    <property type="match status" value="1"/>
</dbReference>
<comment type="pathway">
    <text evidence="4">Amino-acid biosynthesis; L-phenylalanine biosynthesis; phenylpyruvate from prephenate: step 1/1.</text>
</comment>
<evidence type="ECO:0000256" key="7">
    <source>
        <dbReference type="ARBA" id="ARBA00013147"/>
    </source>
</evidence>
<dbReference type="PROSITE" id="PS51171">
    <property type="entry name" value="PREPHENATE_DEHYDR_3"/>
    <property type="match status" value="1"/>
</dbReference>
<dbReference type="EMBL" id="LPIX01000073">
    <property type="protein sequence ID" value="KWD99228.1"/>
    <property type="molecule type" value="Genomic_DNA"/>
</dbReference>
<name>A0A107F953_9BURK</name>
<evidence type="ECO:0000256" key="17">
    <source>
        <dbReference type="ARBA" id="ARBA00031520"/>
    </source>
</evidence>
<dbReference type="UniPathway" id="UPA00121">
    <property type="reaction ID" value="UER00345"/>
</dbReference>
<dbReference type="UniPathway" id="UPA00120">
    <property type="reaction ID" value="UER00203"/>
</dbReference>
<comment type="function">
    <text evidence="2">Catalyzes the Claisen rearrangement of chorismate to prephenate and the decarboxylation/dehydration of prephenate to phenylpyruvate.</text>
</comment>
<dbReference type="PROSITE" id="PS00857">
    <property type="entry name" value="PREPHENATE_DEHYDR_1"/>
    <property type="match status" value="1"/>
</dbReference>
<dbReference type="InterPro" id="IPR036263">
    <property type="entry name" value="Chorismate_II_sf"/>
</dbReference>
<evidence type="ECO:0000256" key="12">
    <source>
        <dbReference type="ARBA" id="ARBA00023222"/>
    </source>
</evidence>
<evidence type="ECO:0000256" key="18">
    <source>
        <dbReference type="ARBA" id="ARBA00047848"/>
    </source>
</evidence>
<sequence length="380" mass="40056">MTPSELAAPPTVDAAIARRRAQIDAIDDKLLALIGQRLEHAAEIGQLKRDAGLAIRQPARESSILAGLCTRAPGTLRNRDVTAIWQALFRASRDAQSAPAVAFLGPAGTHTESAMQRYFGGYAQAHARETIDAVFDALARGDVERAVVPIENSSEGSVTRTIDRLTAQTAPVTGEIVLPVAHCLLSASGSLDGVDSVVAHPQALAQCRAWLDAHAPGLRRVPVSSNAVAAREAAHLYDCAAIAGEPAAALYGLQIVARAIQDDPDNRTRFVIVGGPAPEPTGDDRTSIALLPGDAPDVLARVFDALARHRAPLLWLDVRPARTAGQPYRYCIDFGGHARDPQVRAALAEIAAVASELRILGAYPRAAGVEPVHACGEAAR</sequence>
<evidence type="ECO:0000256" key="10">
    <source>
        <dbReference type="ARBA" id="ARBA00022605"/>
    </source>
</evidence>
<evidence type="ECO:0000256" key="16">
    <source>
        <dbReference type="ARBA" id="ARBA00031175"/>
    </source>
</evidence>
<dbReference type="SUPFAM" id="SSF55021">
    <property type="entry name" value="ACT-like"/>
    <property type="match status" value="1"/>
</dbReference>
<proteinExistence type="predicted"/>
<keyword evidence="13" id="KW-0413">Isomerase</keyword>
<organism evidence="23 24">
    <name type="scientific">Burkholderia ubonensis</name>
    <dbReference type="NCBI Taxonomy" id="101571"/>
    <lineage>
        <taxon>Bacteria</taxon>
        <taxon>Pseudomonadati</taxon>
        <taxon>Pseudomonadota</taxon>
        <taxon>Betaproteobacteria</taxon>
        <taxon>Burkholderiales</taxon>
        <taxon>Burkholderiaceae</taxon>
        <taxon>Burkholderia</taxon>
        <taxon>Burkholderia cepacia complex</taxon>
    </lineage>
</organism>